<keyword evidence="2" id="KW-0378">Hydrolase</keyword>
<proteinExistence type="inferred from homology"/>
<evidence type="ECO:0000256" key="2">
    <source>
        <dbReference type="ARBA" id="ARBA00022801"/>
    </source>
</evidence>
<reference evidence="4 5" key="1">
    <citation type="journal article" date="2018" name="New Phytol.">
        <title>Phylogenomics of Endogonaceae and evolution of mycorrhizas within Mucoromycota.</title>
        <authorList>
            <person name="Chang Y."/>
            <person name="Desiro A."/>
            <person name="Na H."/>
            <person name="Sandor L."/>
            <person name="Lipzen A."/>
            <person name="Clum A."/>
            <person name="Barry K."/>
            <person name="Grigoriev I.V."/>
            <person name="Martin F.M."/>
            <person name="Stajich J.E."/>
            <person name="Smith M.E."/>
            <person name="Bonito G."/>
            <person name="Spatafora J.W."/>
        </authorList>
    </citation>
    <scope>NUCLEOTIDE SEQUENCE [LARGE SCALE GENOMIC DNA]</scope>
    <source>
        <strain evidence="4 5">AD002</strain>
    </source>
</reference>
<evidence type="ECO:0000313" key="5">
    <source>
        <dbReference type="Proteomes" id="UP000274822"/>
    </source>
</evidence>
<protein>
    <recommendedName>
        <fullName evidence="3">Thioesterase domain-containing protein</fullName>
    </recommendedName>
</protein>
<name>A0A433QBM0_9FUNG</name>
<gene>
    <name evidence="4" type="ORF">BC938DRAFT_483626</name>
</gene>
<dbReference type="Proteomes" id="UP000274822">
    <property type="component" value="Unassembled WGS sequence"/>
</dbReference>
<comment type="similarity">
    <text evidence="1">Belongs to the thioesterase PaaI family.</text>
</comment>
<dbReference type="InterPro" id="IPR039298">
    <property type="entry name" value="ACOT13"/>
</dbReference>
<evidence type="ECO:0000259" key="3">
    <source>
        <dbReference type="Pfam" id="PF03061"/>
    </source>
</evidence>
<keyword evidence="5" id="KW-1185">Reference proteome</keyword>
<feature type="domain" description="Thioesterase" evidence="3">
    <location>
        <begin position="190"/>
        <end position="261"/>
    </location>
</feature>
<evidence type="ECO:0000256" key="1">
    <source>
        <dbReference type="ARBA" id="ARBA00008324"/>
    </source>
</evidence>
<dbReference type="Gene3D" id="3.10.129.10">
    <property type="entry name" value="Hotdog Thioesterase"/>
    <property type="match status" value="1"/>
</dbReference>
<dbReference type="SUPFAM" id="SSF54637">
    <property type="entry name" value="Thioesterase/thiol ester dehydrase-isomerase"/>
    <property type="match status" value="1"/>
</dbReference>
<dbReference type="AlphaFoldDB" id="A0A433QBM0"/>
<dbReference type="GO" id="GO:0047617">
    <property type="term" value="F:fatty acyl-CoA hydrolase activity"/>
    <property type="evidence" value="ECO:0007669"/>
    <property type="project" value="InterPro"/>
</dbReference>
<dbReference type="PANTHER" id="PTHR21660">
    <property type="entry name" value="THIOESTERASE SUPERFAMILY MEMBER-RELATED"/>
    <property type="match status" value="1"/>
</dbReference>
<dbReference type="EMBL" id="RBNJ01008906">
    <property type="protein sequence ID" value="RUS27173.1"/>
    <property type="molecule type" value="Genomic_DNA"/>
</dbReference>
<accession>A0A433QBM0</accession>
<organism evidence="4 5">
    <name type="scientific">Jimgerdemannia flammicorona</name>
    <dbReference type="NCBI Taxonomy" id="994334"/>
    <lineage>
        <taxon>Eukaryota</taxon>
        <taxon>Fungi</taxon>
        <taxon>Fungi incertae sedis</taxon>
        <taxon>Mucoromycota</taxon>
        <taxon>Mucoromycotina</taxon>
        <taxon>Endogonomycetes</taxon>
        <taxon>Endogonales</taxon>
        <taxon>Endogonaceae</taxon>
        <taxon>Jimgerdemannia</taxon>
    </lineage>
</organism>
<sequence>MSLELFLSKHFMDAFSSTSHGFMYLEACFVLNFSLKSAGVEGSGNSGLGGGRVSGMVVSLDIKDPFVRTLCMAELYRFWWLRRSDSFRSELVFPLVSGSSHRTGFFERQPLTEMKPNLLHLMKIVHAEQGRVKCEFVVEKKHLVSTGCRDTFFNFVVLMFKSGHPCPRAEIFLIRPLTTLVGSSQNRVETVHGGLVSTVVDVGGSLAVASQGLFATGVSTDLNVTFVAPAKLGEKDAQLVKLGKTLAFTTVELTTADGSVVAQGRHTKFIAKAHGHVNNLSQVPSTKNES</sequence>
<comment type="caution">
    <text evidence="4">The sequence shown here is derived from an EMBL/GenBank/DDBJ whole genome shotgun (WGS) entry which is preliminary data.</text>
</comment>
<evidence type="ECO:0000313" key="4">
    <source>
        <dbReference type="EMBL" id="RUS27173.1"/>
    </source>
</evidence>
<dbReference type="PANTHER" id="PTHR21660:SF1">
    <property type="entry name" value="ACYL-COENZYME A THIOESTERASE 13"/>
    <property type="match status" value="1"/>
</dbReference>
<dbReference type="InterPro" id="IPR029069">
    <property type="entry name" value="HotDog_dom_sf"/>
</dbReference>
<dbReference type="InterPro" id="IPR006683">
    <property type="entry name" value="Thioestr_dom"/>
</dbReference>
<dbReference type="Pfam" id="PF03061">
    <property type="entry name" value="4HBT"/>
    <property type="match status" value="1"/>
</dbReference>
<dbReference type="CDD" id="cd03443">
    <property type="entry name" value="PaaI_thioesterase"/>
    <property type="match status" value="1"/>
</dbReference>